<keyword evidence="1" id="KW-0812">Transmembrane</keyword>
<keyword evidence="1" id="KW-0472">Membrane</keyword>
<evidence type="ECO:0000313" key="2">
    <source>
        <dbReference type="EMBL" id="EGT42350.1"/>
    </source>
</evidence>
<gene>
    <name evidence="2" type="ORF">CAEBREN_01428</name>
</gene>
<accession>G0P1G8</accession>
<reference evidence="3" key="1">
    <citation type="submission" date="2011-07" db="EMBL/GenBank/DDBJ databases">
        <authorList>
            <consortium name="Caenorhabditis brenneri Sequencing and Analysis Consortium"/>
            <person name="Wilson R.K."/>
        </authorList>
    </citation>
    <scope>NUCLEOTIDE SEQUENCE [LARGE SCALE GENOMIC DNA]</scope>
    <source>
        <strain evidence="3">PB2801</strain>
    </source>
</reference>
<dbReference type="InParanoid" id="G0P1G8"/>
<dbReference type="Proteomes" id="UP000008068">
    <property type="component" value="Unassembled WGS sequence"/>
</dbReference>
<dbReference type="HOGENOM" id="CLU_2943883_0_0_1"/>
<sequence>MGKSDFGNGKRSGFGSSLYFKVNVNGISGYLHFGISRYVLLIFFFSAPSTTKLLIGMRTL</sequence>
<protein>
    <submittedName>
        <fullName evidence="2">Uncharacterized protein</fullName>
    </submittedName>
</protein>
<organism evidence="3">
    <name type="scientific">Caenorhabditis brenneri</name>
    <name type="common">Nematode worm</name>
    <dbReference type="NCBI Taxonomy" id="135651"/>
    <lineage>
        <taxon>Eukaryota</taxon>
        <taxon>Metazoa</taxon>
        <taxon>Ecdysozoa</taxon>
        <taxon>Nematoda</taxon>
        <taxon>Chromadorea</taxon>
        <taxon>Rhabditida</taxon>
        <taxon>Rhabditina</taxon>
        <taxon>Rhabditomorpha</taxon>
        <taxon>Rhabditoidea</taxon>
        <taxon>Rhabditidae</taxon>
        <taxon>Peloderinae</taxon>
        <taxon>Caenorhabditis</taxon>
    </lineage>
</organism>
<feature type="transmembrane region" description="Helical" evidence="1">
    <location>
        <begin position="35"/>
        <end position="55"/>
    </location>
</feature>
<evidence type="ECO:0000313" key="3">
    <source>
        <dbReference type="Proteomes" id="UP000008068"/>
    </source>
</evidence>
<proteinExistence type="predicted"/>
<dbReference type="EMBL" id="GL380013">
    <property type="protein sequence ID" value="EGT42350.1"/>
    <property type="molecule type" value="Genomic_DNA"/>
</dbReference>
<keyword evidence="3" id="KW-1185">Reference proteome</keyword>
<name>G0P1G8_CAEBE</name>
<evidence type="ECO:0000256" key="1">
    <source>
        <dbReference type="SAM" id="Phobius"/>
    </source>
</evidence>
<dbReference type="AlphaFoldDB" id="G0P1G8"/>
<keyword evidence="1" id="KW-1133">Transmembrane helix</keyword>